<dbReference type="PANTHER" id="PTHR44591:SF3">
    <property type="entry name" value="RESPONSE REGULATORY DOMAIN-CONTAINING PROTEIN"/>
    <property type="match status" value="1"/>
</dbReference>
<dbReference type="EMBL" id="LBUP01000002">
    <property type="protein sequence ID" value="KKQ66991.1"/>
    <property type="molecule type" value="Genomic_DNA"/>
</dbReference>
<dbReference type="InterPro" id="IPR050595">
    <property type="entry name" value="Bact_response_regulator"/>
</dbReference>
<dbReference type="Gene3D" id="3.40.50.2300">
    <property type="match status" value="1"/>
</dbReference>
<sequence>MKKILVIEDDPGILESLKMVLELSGYYVIVAEDGQIIERGFDGRRPDLILMDYWLPIRNGGEITKGLKNTEGTKNIPVIIISASLNIRDIVKECGADDFIPKPYDLNELLYKIERYTASTNNLA</sequence>
<dbReference type="Pfam" id="PF00072">
    <property type="entry name" value="Response_reg"/>
    <property type="match status" value="1"/>
</dbReference>
<dbReference type="AlphaFoldDB" id="A0A0G0MPW9"/>
<dbReference type="GO" id="GO:0000160">
    <property type="term" value="P:phosphorelay signal transduction system"/>
    <property type="evidence" value="ECO:0007669"/>
    <property type="project" value="InterPro"/>
</dbReference>
<evidence type="ECO:0000256" key="1">
    <source>
        <dbReference type="ARBA" id="ARBA00022553"/>
    </source>
</evidence>
<name>A0A0G0MPW9_9BACT</name>
<proteinExistence type="predicted"/>
<comment type="caution">
    <text evidence="4">The sequence shown here is derived from an EMBL/GenBank/DDBJ whole genome shotgun (WGS) entry which is preliminary data.</text>
</comment>
<protein>
    <submittedName>
        <fullName evidence="4">Response regulator receiver protein</fullName>
    </submittedName>
</protein>
<dbReference type="SMART" id="SM00448">
    <property type="entry name" value="REC"/>
    <property type="match status" value="1"/>
</dbReference>
<dbReference type="InterPro" id="IPR001789">
    <property type="entry name" value="Sig_transdc_resp-reg_receiver"/>
</dbReference>
<dbReference type="InterPro" id="IPR011006">
    <property type="entry name" value="CheY-like_superfamily"/>
</dbReference>
<evidence type="ECO:0000313" key="4">
    <source>
        <dbReference type="EMBL" id="KKQ66991.1"/>
    </source>
</evidence>
<feature type="domain" description="Response regulatory" evidence="3">
    <location>
        <begin position="3"/>
        <end position="117"/>
    </location>
</feature>
<dbReference type="SUPFAM" id="SSF52172">
    <property type="entry name" value="CheY-like"/>
    <property type="match status" value="1"/>
</dbReference>
<evidence type="ECO:0000256" key="2">
    <source>
        <dbReference type="PROSITE-ProRule" id="PRU00169"/>
    </source>
</evidence>
<feature type="modified residue" description="4-aspartylphosphate" evidence="2">
    <location>
        <position position="52"/>
    </location>
</feature>
<reference evidence="4 5" key="1">
    <citation type="journal article" date="2015" name="Nature">
        <title>rRNA introns, odd ribosomes, and small enigmatic genomes across a large radiation of phyla.</title>
        <authorList>
            <person name="Brown C.T."/>
            <person name="Hug L.A."/>
            <person name="Thomas B.C."/>
            <person name="Sharon I."/>
            <person name="Castelle C.J."/>
            <person name="Singh A."/>
            <person name="Wilkins M.J."/>
            <person name="Williams K.H."/>
            <person name="Banfield J.F."/>
        </authorList>
    </citation>
    <scope>NUCLEOTIDE SEQUENCE [LARGE SCALE GENOMIC DNA]</scope>
</reference>
<evidence type="ECO:0000313" key="5">
    <source>
        <dbReference type="Proteomes" id="UP000034235"/>
    </source>
</evidence>
<dbReference type="Proteomes" id="UP000034235">
    <property type="component" value="Unassembled WGS sequence"/>
</dbReference>
<dbReference type="PANTHER" id="PTHR44591">
    <property type="entry name" value="STRESS RESPONSE REGULATOR PROTEIN 1"/>
    <property type="match status" value="1"/>
</dbReference>
<gene>
    <name evidence="4" type="ORF">US86_C0002G0108</name>
</gene>
<accession>A0A0G0MPW9</accession>
<organism evidence="4 5">
    <name type="scientific">Candidatus Daviesbacteria bacterium GW2011_GWA2_38_24</name>
    <dbReference type="NCBI Taxonomy" id="1618422"/>
    <lineage>
        <taxon>Bacteria</taxon>
        <taxon>Candidatus Daviesiibacteriota</taxon>
    </lineage>
</organism>
<dbReference type="PROSITE" id="PS50110">
    <property type="entry name" value="RESPONSE_REGULATORY"/>
    <property type="match status" value="1"/>
</dbReference>
<keyword evidence="1 2" id="KW-0597">Phosphoprotein</keyword>
<evidence type="ECO:0000259" key="3">
    <source>
        <dbReference type="PROSITE" id="PS50110"/>
    </source>
</evidence>